<proteinExistence type="predicted"/>
<name>A0A136JIB1_9PEZI</name>
<feature type="compositionally biased region" description="Acidic residues" evidence="1">
    <location>
        <begin position="116"/>
        <end position="130"/>
    </location>
</feature>
<evidence type="ECO:0000256" key="1">
    <source>
        <dbReference type="SAM" id="MobiDB-lite"/>
    </source>
</evidence>
<feature type="compositionally biased region" description="Low complexity" evidence="1">
    <location>
        <begin position="81"/>
        <end position="95"/>
    </location>
</feature>
<sequence>MAGVTMSQRELQVIAAAWQSIEGEPKRSHPANTISTTTAQIDYDKFTTLAGYGSVESARVSWRNLRKKLFSAADGTVASTPKSSSGPRKGSGSAARSRKTATPSAAALVVKKEVFSPDDDEADNSDELCDIAEAQGTPTKPKRRRPVRSDLSPVPVPPRKKGRVATIKEYMAAVKKEENGGEDADGHGNLEACKLEDAEGGKTAKFSLKLEELTGAEEA</sequence>
<evidence type="ECO:0000313" key="2">
    <source>
        <dbReference type="EMBL" id="KXJ96887.1"/>
    </source>
</evidence>
<evidence type="ECO:0000313" key="3">
    <source>
        <dbReference type="Proteomes" id="UP000070501"/>
    </source>
</evidence>
<dbReference type="Proteomes" id="UP000070501">
    <property type="component" value="Unassembled WGS sequence"/>
</dbReference>
<organism evidence="2 3">
    <name type="scientific">Microdochium bolleyi</name>
    <dbReference type="NCBI Taxonomy" id="196109"/>
    <lineage>
        <taxon>Eukaryota</taxon>
        <taxon>Fungi</taxon>
        <taxon>Dikarya</taxon>
        <taxon>Ascomycota</taxon>
        <taxon>Pezizomycotina</taxon>
        <taxon>Sordariomycetes</taxon>
        <taxon>Xylariomycetidae</taxon>
        <taxon>Xylariales</taxon>
        <taxon>Microdochiaceae</taxon>
        <taxon>Microdochium</taxon>
    </lineage>
</organism>
<reference evidence="3" key="1">
    <citation type="submission" date="2016-02" db="EMBL/GenBank/DDBJ databases">
        <title>Draft genome sequence of Microdochium bolleyi, a fungal endophyte of beachgrass.</title>
        <authorList>
            <consortium name="DOE Joint Genome Institute"/>
            <person name="David A.S."/>
            <person name="May G."/>
            <person name="Haridas S."/>
            <person name="Lim J."/>
            <person name="Wang M."/>
            <person name="Labutti K."/>
            <person name="Lipzen A."/>
            <person name="Barry K."/>
            <person name="Grigoriev I.V."/>
        </authorList>
    </citation>
    <scope>NUCLEOTIDE SEQUENCE [LARGE SCALE GENOMIC DNA]</scope>
    <source>
        <strain evidence="3">J235TASD1</strain>
    </source>
</reference>
<dbReference type="OrthoDB" id="5403747at2759"/>
<dbReference type="AlphaFoldDB" id="A0A136JIB1"/>
<keyword evidence="3" id="KW-1185">Reference proteome</keyword>
<dbReference type="EMBL" id="KQ964245">
    <property type="protein sequence ID" value="KXJ96887.1"/>
    <property type="molecule type" value="Genomic_DNA"/>
</dbReference>
<protein>
    <submittedName>
        <fullName evidence="2">Uncharacterized protein</fullName>
    </submittedName>
</protein>
<dbReference type="InParanoid" id="A0A136JIB1"/>
<accession>A0A136JIB1</accession>
<gene>
    <name evidence="2" type="ORF">Micbo1qcDRAFT_170648</name>
</gene>
<feature type="region of interest" description="Disordered" evidence="1">
    <location>
        <begin position="74"/>
        <end position="163"/>
    </location>
</feature>